<dbReference type="GO" id="GO:0015628">
    <property type="term" value="P:protein secretion by the type II secretion system"/>
    <property type="evidence" value="ECO:0007669"/>
    <property type="project" value="InterPro"/>
</dbReference>
<dbReference type="GO" id="GO:0005886">
    <property type="term" value="C:plasma membrane"/>
    <property type="evidence" value="ECO:0007669"/>
    <property type="project" value="UniProtKB-SubCell"/>
</dbReference>
<keyword evidence="11 15" id="KW-1133">Transmembrane helix</keyword>
<dbReference type="PRINTS" id="PR00812">
    <property type="entry name" value="BCTERIALGSPF"/>
</dbReference>
<feature type="transmembrane region" description="Helical" evidence="15">
    <location>
        <begin position="209"/>
        <end position="237"/>
    </location>
</feature>
<dbReference type="InterPro" id="IPR001992">
    <property type="entry name" value="T2SS_GspF/T4SS_PilC_CS"/>
</dbReference>
<proteinExistence type="inferred from homology"/>
<evidence type="ECO:0000313" key="18">
    <source>
        <dbReference type="Proteomes" id="UP000016569"/>
    </source>
</evidence>
<dbReference type="InterPro" id="IPR018076">
    <property type="entry name" value="T2SS_GspF_dom"/>
</dbReference>
<dbReference type="GO" id="GO:0046872">
    <property type="term" value="F:metal ion binding"/>
    <property type="evidence" value="ECO:0007669"/>
    <property type="project" value="UniProtKB-KW"/>
</dbReference>
<evidence type="ECO:0000256" key="13">
    <source>
        <dbReference type="ARBA" id="ARBA00030750"/>
    </source>
</evidence>
<evidence type="ECO:0000256" key="12">
    <source>
        <dbReference type="ARBA" id="ARBA00023136"/>
    </source>
</evidence>
<dbReference type="EMBL" id="BATC01000018">
    <property type="protein sequence ID" value="GAD59096.1"/>
    <property type="molecule type" value="Genomic_DNA"/>
</dbReference>
<keyword evidence="10" id="KW-0653">Protein transport</keyword>
<evidence type="ECO:0000256" key="6">
    <source>
        <dbReference type="ARBA" id="ARBA00022519"/>
    </source>
</evidence>
<dbReference type="InterPro" id="IPR011850">
    <property type="entry name" value="T2SS_GspF"/>
</dbReference>
<dbReference type="GO" id="GO:0015627">
    <property type="term" value="C:type II protein secretion system complex"/>
    <property type="evidence" value="ECO:0007669"/>
    <property type="project" value="InterPro"/>
</dbReference>
<keyword evidence="8" id="KW-0479">Metal-binding</keyword>
<keyword evidence="6" id="KW-0997">Cell inner membrane</keyword>
<feature type="transmembrane region" description="Helical" evidence="15">
    <location>
        <begin position="163"/>
        <end position="189"/>
    </location>
</feature>
<dbReference type="FunFam" id="1.20.81.30:FF:000001">
    <property type="entry name" value="Type II secretion system protein F"/>
    <property type="match status" value="2"/>
</dbReference>
<evidence type="ECO:0000259" key="16">
    <source>
        <dbReference type="Pfam" id="PF00482"/>
    </source>
</evidence>
<keyword evidence="18" id="KW-1185">Reference proteome</keyword>
<dbReference type="PROSITE" id="PS00874">
    <property type="entry name" value="T2SP_F"/>
    <property type="match status" value="1"/>
</dbReference>
<dbReference type="NCBIfam" id="TIGR02120">
    <property type="entry name" value="GspF"/>
    <property type="match status" value="1"/>
</dbReference>
<dbReference type="PANTHER" id="PTHR30012:SF0">
    <property type="entry name" value="TYPE II SECRETION SYSTEM PROTEIN F-RELATED"/>
    <property type="match status" value="1"/>
</dbReference>
<dbReference type="Gene3D" id="1.20.81.30">
    <property type="entry name" value="Type II secretion system (T2SS), domain F"/>
    <property type="match status" value="2"/>
</dbReference>
<gene>
    <name evidence="17" type="ORF">MBEBAB_1346</name>
</gene>
<comment type="subcellular location">
    <subcellularLocation>
        <location evidence="2 14">Cell inner membrane</location>
        <topology evidence="2 14">Multi-pass membrane protein</topology>
    </subcellularLocation>
</comment>
<accession>A0A8E0KJW2</accession>
<sequence>MAAFDYVAVDPKGRTLKGVVSAPDEAAARNVLDRRRLMPLELSVSSARPNRETKAGGGRLGSKTLALTTRQLATLVAVSPVEEAVRTIALQSERPAVRRVLMGVHTGVLEGFRLSEAMQRQGPAFPPLYRAMVSAGESSGALGPILERMADLLEREQQVRGKVITALVYPIVLAVVAIGVIAALMAFVVPRVVEQFTSMNQTLPLLTRVVIAISSLITDWGWLVLILLVAGGVLFAAGLRQPAFRLKVDGLMLKLPVIGRLMRDLHGARMARTLSTMIAAGLPVLEGLTITARTVSNRVLRAATESMAESVREGGGLSAAMRRAEVFPPILVYMTASGESSGRLEPMLERAADYLEREFATFTAVMLSLLEPAIIVVMGGIVAVIVLSILLPILQINTLALG</sequence>
<feature type="domain" description="Type II secretion system protein GspF" evidence="16">
    <location>
        <begin position="69"/>
        <end position="190"/>
    </location>
</feature>
<organism evidence="17 18">
    <name type="scientific">Brevundimonas abyssalis TAR-001</name>
    <dbReference type="NCBI Taxonomy" id="1391729"/>
    <lineage>
        <taxon>Bacteria</taxon>
        <taxon>Pseudomonadati</taxon>
        <taxon>Pseudomonadota</taxon>
        <taxon>Alphaproteobacteria</taxon>
        <taxon>Caulobacterales</taxon>
        <taxon>Caulobacteraceae</taxon>
        <taxon>Brevundimonas</taxon>
    </lineage>
</organism>
<evidence type="ECO:0000256" key="3">
    <source>
        <dbReference type="ARBA" id="ARBA00005745"/>
    </source>
</evidence>
<dbReference type="PANTHER" id="PTHR30012">
    <property type="entry name" value="GENERAL SECRETION PATHWAY PROTEIN"/>
    <property type="match status" value="1"/>
</dbReference>
<feature type="domain" description="Type II secretion system protein GspF" evidence="16">
    <location>
        <begin position="271"/>
        <end position="392"/>
    </location>
</feature>
<evidence type="ECO:0000256" key="11">
    <source>
        <dbReference type="ARBA" id="ARBA00022989"/>
    </source>
</evidence>
<evidence type="ECO:0000256" key="5">
    <source>
        <dbReference type="ARBA" id="ARBA00022475"/>
    </source>
</evidence>
<comment type="caution">
    <text evidence="17">The sequence shown here is derived from an EMBL/GenBank/DDBJ whole genome shotgun (WGS) entry which is preliminary data.</text>
</comment>
<keyword evidence="7 14" id="KW-0812">Transmembrane</keyword>
<dbReference type="Proteomes" id="UP000016569">
    <property type="component" value="Unassembled WGS sequence"/>
</dbReference>
<comment type="similarity">
    <text evidence="3 14">Belongs to the GSP F family.</text>
</comment>
<keyword evidence="12 15" id="KW-0472">Membrane</keyword>
<feature type="transmembrane region" description="Helical" evidence="15">
    <location>
        <begin position="373"/>
        <end position="394"/>
    </location>
</feature>
<keyword evidence="4 14" id="KW-0813">Transport</keyword>
<keyword evidence="5" id="KW-1003">Cell membrane</keyword>
<protein>
    <recommendedName>
        <fullName evidence="13">General secretion pathway protein F</fullName>
    </recommendedName>
</protein>
<evidence type="ECO:0000256" key="2">
    <source>
        <dbReference type="ARBA" id="ARBA00004429"/>
    </source>
</evidence>
<evidence type="ECO:0000256" key="8">
    <source>
        <dbReference type="ARBA" id="ARBA00022723"/>
    </source>
</evidence>
<keyword evidence="9" id="KW-0106">Calcium</keyword>
<evidence type="ECO:0000256" key="10">
    <source>
        <dbReference type="ARBA" id="ARBA00022927"/>
    </source>
</evidence>
<dbReference type="OrthoDB" id="9805682at2"/>
<name>A0A8E0KJW2_9CAUL</name>
<dbReference type="Pfam" id="PF00482">
    <property type="entry name" value="T2SSF"/>
    <property type="match status" value="2"/>
</dbReference>
<evidence type="ECO:0000256" key="9">
    <source>
        <dbReference type="ARBA" id="ARBA00022837"/>
    </source>
</evidence>
<evidence type="ECO:0000256" key="1">
    <source>
        <dbReference type="ARBA" id="ARBA00002684"/>
    </source>
</evidence>
<dbReference type="InterPro" id="IPR003004">
    <property type="entry name" value="GspF/PilC"/>
</dbReference>
<evidence type="ECO:0000313" key="17">
    <source>
        <dbReference type="EMBL" id="GAD59096.1"/>
    </source>
</evidence>
<dbReference type="AlphaFoldDB" id="A0A8E0KJW2"/>
<evidence type="ECO:0000256" key="14">
    <source>
        <dbReference type="RuleBase" id="RU003923"/>
    </source>
</evidence>
<dbReference type="RefSeq" id="WP_021697191.1">
    <property type="nucleotide sequence ID" value="NZ_BATC01000018.1"/>
</dbReference>
<evidence type="ECO:0000256" key="4">
    <source>
        <dbReference type="ARBA" id="ARBA00022448"/>
    </source>
</evidence>
<reference evidence="18" key="1">
    <citation type="journal article" date="2013" name="Genome Announc.">
        <title>Draft Genome Sequence of the Dimorphic Prosthecate Bacterium Brevundimonas abyssalis TAR-001T.</title>
        <authorList>
            <person name="Tsubouchi T."/>
            <person name="Nishi S."/>
            <person name="Usui K."/>
            <person name="Shimane Y."/>
            <person name="Takaki Y."/>
            <person name="Maruyama T."/>
            <person name="Hatada Y."/>
        </authorList>
    </citation>
    <scope>NUCLEOTIDE SEQUENCE [LARGE SCALE GENOMIC DNA]</scope>
    <source>
        <strain evidence="18">TAR-001</strain>
    </source>
</reference>
<comment type="function">
    <text evidence="1">Component of the type II secretion system inner membrane complex required for the energy-dependent secretion of extracellular factors such as proteases and toxins from the periplasm.</text>
</comment>
<evidence type="ECO:0000256" key="15">
    <source>
        <dbReference type="SAM" id="Phobius"/>
    </source>
</evidence>
<dbReference type="InterPro" id="IPR042094">
    <property type="entry name" value="T2SS_GspF_sf"/>
</dbReference>
<evidence type="ECO:0000256" key="7">
    <source>
        <dbReference type="ARBA" id="ARBA00022692"/>
    </source>
</evidence>